<dbReference type="EMBL" id="JAQJZJ010000008">
    <property type="protein sequence ID" value="MDA7087990.1"/>
    <property type="molecule type" value="Genomic_DNA"/>
</dbReference>
<organism evidence="1 2">
    <name type="scientific">Pseudomonas aestuarii</name>
    <dbReference type="NCBI Taxonomy" id="3018340"/>
    <lineage>
        <taxon>Bacteria</taxon>
        <taxon>Pseudomonadati</taxon>
        <taxon>Pseudomonadota</taxon>
        <taxon>Gammaproteobacteria</taxon>
        <taxon>Pseudomonadales</taxon>
        <taxon>Pseudomonadaceae</taxon>
        <taxon>Pseudomonas</taxon>
    </lineage>
</organism>
<sequence>MYMSKMLRIQSGQIIDLTFSAQKYAARLIRLSAHAAVENIDAATFTAPLNGINCSDFCIASATTAARTVPPVCPEENTIRMWG</sequence>
<evidence type="ECO:0000313" key="2">
    <source>
        <dbReference type="Proteomes" id="UP001212042"/>
    </source>
</evidence>
<accession>A0ABT4XIG3</accession>
<evidence type="ECO:0000313" key="1">
    <source>
        <dbReference type="EMBL" id="MDA7087990.1"/>
    </source>
</evidence>
<dbReference type="RefSeq" id="WP_271348859.1">
    <property type="nucleotide sequence ID" value="NZ_JAQJZJ010000008.1"/>
</dbReference>
<reference evidence="1 2" key="1">
    <citation type="submission" date="2023-01" db="EMBL/GenBank/DDBJ databases">
        <title>Pseudomonas SA3-5T sp. nov., isolated from tidal flat sediment.</title>
        <authorList>
            <person name="Kim H.S."/>
            <person name="Kim J.-S."/>
            <person name="Suh M.K."/>
            <person name="Eom M.K."/>
            <person name="Lee J.-S."/>
        </authorList>
    </citation>
    <scope>NUCLEOTIDE SEQUENCE [LARGE SCALE GENOMIC DNA]</scope>
    <source>
        <strain evidence="1 2">SA3-5</strain>
    </source>
</reference>
<proteinExistence type="predicted"/>
<name>A0ABT4XIG3_9PSED</name>
<protein>
    <submittedName>
        <fullName evidence="1">Uncharacterized protein</fullName>
    </submittedName>
</protein>
<comment type="caution">
    <text evidence="1">The sequence shown here is derived from an EMBL/GenBank/DDBJ whole genome shotgun (WGS) entry which is preliminary data.</text>
</comment>
<gene>
    <name evidence="1" type="ORF">PH586_16480</name>
</gene>
<dbReference type="Gene3D" id="3.40.350.10">
    <property type="entry name" value="Creatinase/prolidase N-terminal domain"/>
    <property type="match status" value="1"/>
</dbReference>
<dbReference type="InterPro" id="IPR029149">
    <property type="entry name" value="Creatin/AminoP/Spt16_N"/>
</dbReference>
<keyword evidence="2" id="KW-1185">Reference proteome</keyword>
<dbReference type="Proteomes" id="UP001212042">
    <property type="component" value="Unassembled WGS sequence"/>
</dbReference>